<keyword evidence="2" id="KW-1185">Reference proteome</keyword>
<dbReference type="AlphaFoldDB" id="A0A1H6CSS4"/>
<organism evidence="1 2">
    <name type="scientific">Sphingobacterium lactis</name>
    <dbReference type="NCBI Taxonomy" id="797291"/>
    <lineage>
        <taxon>Bacteria</taxon>
        <taxon>Pseudomonadati</taxon>
        <taxon>Bacteroidota</taxon>
        <taxon>Sphingobacteriia</taxon>
        <taxon>Sphingobacteriales</taxon>
        <taxon>Sphingobacteriaceae</taxon>
        <taxon>Sphingobacterium</taxon>
    </lineage>
</organism>
<dbReference type="RefSeq" id="WP_103908010.1">
    <property type="nucleotide sequence ID" value="NZ_CP049246.1"/>
</dbReference>
<accession>A0A1H6CSS4</accession>
<evidence type="ECO:0000313" key="1">
    <source>
        <dbReference type="EMBL" id="SEG75827.1"/>
    </source>
</evidence>
<dbReference type="Proteomes" id="UP000236731">
    <property type="component" value="Unassembled WGS sequence"/>
</dbReference>
<reference evidence="2" key="1">
    <citation type="submission" date="2016-10" db="EMBL/GenBank/DDBJ databases">
        <authorList>
            <person name="Varghese N."/>
            <person name="Submissions S."/>
        </authorList>
    </citation>
    <scope>NUCLEOTIDE SEQUENCE [LARGE SCALE GENOMIC DNA]</scope>
    <source>
        <strain evidence="2">DSM 22361</strain>
    </source>
</reference>
<name>A0A1H6CSS4_9SPHI</name>
<sequence length="151" mass="16637">MDVSEAVRRAHFAALTPLIVEGVTIPVFDEVVNPDEIIPTLNGASVYVIIQDQQEVEGIQNFCGYRQNCSITHRVVSKFATNKSIGKKVAEKLSDIIQSKIKPTGKTHSLVNANGYTFQSVNKELSRTIFEEANGTTAISKVIIYNNIVNQ</sequence>
<gene>
    <name evidence="1" type="ORF">SAMN05421877_11948</name>
</gene>
<proteinExistence type="predicted"/>
<protein>
    <submittedName>
        <fullName evidence="1">Uncharacterized protein</fullName>
    </submittedName>
</protein>
<evidence type="ECO:0000313" key="2">
    <source>
        <dbReference type="Proteomes" id="UP000236731"/>
    </source>
</evidence>
<dbReference type="EMBL" id="FNUT01000019">
    <property type="protein sequence ID" value="SEG75827.1"/>
    <property type="molecule type" value="Genomic_DNA"/>
</dbReference>
<dbReference type="OrthoDB" id="711077at2"/>